<feature type="chain" id="PRO_5021353396" description="Secreted protein" evidence="1">
    <location>
        <begin position="22"/>
        <end position="133"/>
    </location>
</feature>
<protein>
    <recommendedName>
        <fullName evidence="3">Secreted protein</fullName>
    </recommendedName>
</protein>
<dbReference type="RefSeq" id="WP_397540498.1">
    <property type="nucleotide sequence ID" value="NZ_CP025189.1"/>
</dbReference>
<dbReference type="AlphaFoldDB" id="A0A4Y1MZF6"/>
<name>A0A4Y1MZF6_9PROT</name>
<dbReference type="EMBL" id="CP025189">
    <property type="protein sequence ID" value="AWV23308.1"/>
    <property type="molecule type" value="Genomic_DNA"/>
</dbReference>
<organism evidence="2">
    <name type="scientific">Roseomonas mucosa</name>
    <dbReference type="NCBI Taxonomy" id="207340"/>
    <lineage>
        <taxon>Bacteria</taxon>
        <taxon>Pseudomonadati</taxon>
        <taxon>Pseudomonadota</taxon>
        <taxon>Alphaproteobacteria</taxon>
        <taxon>Acetobacterales</taxon>
        <taxon>Roseomonadaceae</taxon>
        <taxon>Roseomonas</taxon>
    </lineage>
</organism>
<evidence type="ECO:0000313" key="2">
    <source>
        <dbReference type="EMBL" id="AWV23308.1"/>
    </source>
</evidence>
<sequence>MTAPRRAFLALLPVSAGSAPAAELSQPSPDADLIRLCRAFDDLEGQIQALYEDGATPIADDEERKAAIEPLRERQDALLGRICSLHASSAAGIKARAWTIRKWDVDLILYGHQGGTNDQLIRALILDLTGDPT</sequence>
<accession>A0A4Y1MZF6</accession>
<dbReference type="PROSITE" id="PS51318">
    <property type="entry name" value="TAT"/>
    <property type="match status" value="1"/>
</dbReference>
<dbReference type="InterPro" id="IPR006311">
    <property type="entry name" value="TAT_signal"/>
</dbReference>
<gene>
    <name evidence="2" type="ORF">RADP37_05379</name>
</gene>
<proteinExistence type="predicted"/>
<reference evidence="2" key="1">
    <citation type="submission" date="2017-12" db="EMBL/GenBank/DDBJ databases">
        <authorList>
            <person name="Martens C."/>
            <person name="Dahlstrom E."/>
            <person name="Barbian K."/>
            <person name="Sykora L."/>
            <person name="Ricklefs S."/>
            <person name="Bruno D."/>
            <person name="Anzick I."/>
            <person name="Myles I."/>
            <person name="Datta S.K."/>
        </authorList>
    </citation>
    <scope>NUCLEOTIDE SEQUENCE</scope>
    <source>
        <strain evidence="2">AD2</strain>
    </source>
</reference>
<feature type="signal peptide" evidence="1">
    <location>
        <begin position="1"/>
        <end position="21"/>
    </location>
</feature>
<evidence type="ECO:0000256" key="1">
    <source>
        <dbReference type="SAM" id="SignalP"/>
    </source>
</evidence>
<keyword evidence="1" id="KW-0732">Signal</keyword>
<evidence type="ECO:0008006" key="3">
    <source>
        <dbReference type="Google" id="ProtNLM"/>
    </source>
</evidence>